<comment type="caution">
    <text evidence="9">The sequence shown here is derived from an EMBL/GenBank/DDBJ whole genome shotgun (WGS) entry which is preliminary data.</text>
</comment>
<dbReference type="PROSITE" id="PS51257">
    <property type="entry name" value="PROKAR_LIPOPROTEIN"/>
    <property type="match status" value="1"/>
</dbReference>
<comment type="subcellular location">
    <subcellularLocation>
        <location evidence="8">Cell outer membrane</location>
        <topology evidence="8">Lipid-anchor</topology>
    </subcellularLocation>
</comment>
<evidence type="ECO:0000256" key="5">
    <source>
        <dbReference type="ARBA" id="ARBA00023139"/>
    </source>
</evidence>
<dbReference type="Pfam" id="PF02321">
    <property type="entry name" value="OEP"/>
    <property type="match status" value="2"/>
</dbReference>
<protein>
    <submittedName>
        <fullName evidence="9">Multidrug transporter</fullName>
    </submittedName>
</protein>
<organism evidence="9 10">
    <name type="scientific">Pseudomonas vranovensis</name>
    <dbReference type="NCBI Taxonomy" id="321661"/>
    <lineage>
        <taxon>Bacteria</taxon>
        <taxon>Pseudomonadati</taxon>
        <taxon>Pseudomonadota</taxon>
        <taxon>Gammaproteobacteria</taxon>
        <taxon>Pseudomonadales</taxon>
        <taxon>Pseudomonadaceae</taxon>
        <taxon>Pseudomonas</taxon>
    </lineage>
</organism>
<evidence type="ECO:0000313" key="10">
    <source>
        <dbReference type="Proteomes" id="UP000285286"/>
    </source>
</evidence>
<evidence type="ECO:0000256" key="3">
    <source>
        <dbReference type="ARBA" id="ARBA00022692"/>
    </source>
</evidence>
<feature type="signal peptide" evidence="8">
    <location>
        <begin position="1"/>
        <end position="21"/>
    </location>
</feature>
<dbReference type="Gene3D" id="1.20.1600.10">
    <property type="entry name" value="Outer membrane efflux proteins (OEP)"/>
    <property type="match status" value="1"/>
</dbReference>
<dbReference type="PANTHER" id="PTHR30203:SF21">
    <property type="entry name" value="OUTER MEMBRANE COMPONENT OF MULTIDRUG EFFLUX PUMP-RELATED"/>
    <property type="match status" value="1"/>
</dbReference>
<reference evidence="9 10" key="1">
    <citation type="submission" date="2016-10" db="EMBL/GenBank/DDBJ databases">
        <title>Comparative genome analysis of multiple Pseudomonas spp. focuses on biocontrol and plant growth promoting traits.</title>
        <authorList>
            <person name="Tao X.-Y."/>
            <person name="Taylor C.G."/>
        </authorList>
    </citation>
    <scope>NUCLEOTIDE SEQUENCE [LARGE SCALE GENOMIC DNA]</scope>
    <source>
        <strain evidence="9 10">15D11</strain>
    </source>
</reference>
<keyword evidence="4 8" id="KW-0472">Membrane</keyword>
<dbReference type="GO" id="GO:0009279">
    <property type="term" value="C:cell outer membrane"/>
    <property type="evidence" value="ECO:0007669"/>
    <property type="project" value="UniProtKB-SubCell"/>
</dbReference>
<dbReference type="Gene3D" id="2.20.200.10">
    <property type="entry name" value="Outer membrane efflux proteins (OEP)"/>
    <property type="match status" value="1"/>
</dbReference>
<feature type="chain" id="PRO_5018819735" evidence="8">
    <location>
        <begin position="22"/>
        <end position="497"/>
    </location>
</feature>
<keyword evidence="8" id="KW-0732">Signal</keyword>
<sequence>MRALRSPPFPARLLAATSLLAVLCACSGHSPTTPAPLALQADPLADLPAGVSQQALPERWWELYQDPQLNAWVQQALAHNQDLAQAEANVQAMLAGIGEYDARRWPSTSVEFGASYGKSADDQTLAQATDSHAPSQWEFNPGIELAYQVDVWGQVRAAIERARAQADASREAMELVRLQVVTQTSRAYIDQCVYGARLQETGQSLQTLERSVQLSDRQRQAGIATELDAVRLRGLREQVRAQLPMLEARRQMALFELSVLSGQPPAAISAGAASCRSIPTLKAALPGGDGWQLLARRPDVRKAERDLRAADLEVDIVKADLYPKVSFGASLTSSDHHLSNLGDSQAVMFAVGPLISWEFPNIKANRARVSKARALQQAQIAHYRGVALGALKDVRQALAGYDGERQRAQALDAALAHSQRGFALAQDNYRAGTVDALEVLDSERDLISVRARHVEAQGRLARAQINLFRALGGSWQTPPTAAATLVQSAPTDTGIQP</sequence>
<dbReference type="GO" id="GO:0015562">
    <property type="term" value="F:efflux transmembrane transporter activity"/>
    <property type="evidence" value="ECO:0007669"/>
    <property type="project" value="InterPro"/>
</dbReference>
<keyword evidence="10" id="KW-1185">Reference proteome</keyword>
<name>A0A423DGW3_9PSED</name>
<comment type="similarity">
    <text evidence="1 8">Belongs to the outer membrane factor (OMF) (TC 1.B.17) family.</text>
</comment>
<dbReference type="EMBL" id="MOAM01000024">
    <property type="protein sequence ID" value="ROL70790.1"/>
    <property type="molecule type" value="Genomic_DNA"/>
</dbReference>
<dbReference type="AlphaFoldDB" id="A0A423DGW3"/>
<evidence type="ECO:0000256" key="7">
    <source>
        <dbReference type="ARBA" id="ARBA00023288"/>
    </source>
</evidence>
<evidence type="ECO:0000256" key="2">
    <source>
        <dbReference type="ARBA" id="ARBA00022452"/>
    </source>
</evidence>
<dbReference type="InterPro" id="IPR003423">
    <property type="entry name" value="OMP_efflux"/>
</dbReference>
<evidence type="ECO:0000256" key="6">
    <source>
        <dbReference type="ARBA" id="ARBA00023237"/>
    </source>
</evidence>
<evidence type="ECO:0000256" key="1">
    <source>
        <dbReference type="ARBA" id="ARBA00007613"/>
    </source>
</evidence>
<keyword evidence="5 8" id="KW-0564">Palmitate</keyword>
<keyword evidence="2 8" id="KW-1134">Transmembrane beta strand</keyword>
<dbReference type="Proteomes" id="UP000285286">
    <property type="component" value="Unassembled WGS sequence"/>
</dbReference>
<dbReference type="RefSeq" id="WP_123566799.1">
    <property type="nucleotide sequence ID" value="NZ_MOAM01000024.1"/>
</dbReference>
<dbReference type="NCBIfam" id="TIGR01845">
    <property type="entry name" value="outer_NodT"/>
    <property type="match status" value="1"/>
</dbReference>
<evidence type="ECO:0000256" key="8">
    <source>
        <dbReference type="RuleBase" id="RU362097"/>
    </source>
</evidence>
<dbReference type="InterPro" id="IPR010131">
    <property type="entry name" value="MdtP/NodT-like"/>
</dbReference>
<proteinExistence type="inferred from homology"/>
<dbReference type="PANTHER" id="PTHR30203">
    <property type="entry name" value="OUTER MEMBRANE CATION EFFLUX PROTEIN"/>
    <property type="match status" value="1"/>
</dbReference>
<evidence type="ECO:0000313" key="9">
    <source>
        <dbReference type="EMBL" id="ROL70790.1"/>
    </source>
</evidence>
<accession>A0A423DGW3</accession>
<dbReference type="SUPFAM" id="SSF56954">
    <property type="entry name" value="Outer membrane efflux proteins (OEP)"/>
    <property type="match status" value="1"/>
</dbReference>
<keyword evidence="7 8" id="KW-0449">Lipoprotein</keyword>
<keyword evidence="6" id="KW-0998">Cell outer membrane</keyword>
<evidence type="ECO:0000256" key="4">
    <source>
        <dbReference type="ARBA" id="ARBA00023136"/>
    </source>
</evidence>
<keyword evidence="3 8" id="KW-0812">Transmembrane</keyword>
<gene>
    <name evidence="9" type="ORF">BHU25_17190</name>
</gene>